<gene>
    <name evidence="2" type="primary">mnmD</name>
    <name evidence="2" type="ORF">MUN82_18950</name>
</gene>
<sequence>MQVEVRPTADGSSTLYVPALDEHYHSTHGAVQEAQHVYLQAALEPILAAATDTTRILEIGFGTGLNAILTLQRSLTASVALAYDTIEKYPLPPAVVADLHPERYLLNPELLEYFNQLHAAAWDEAVPLLPRFLLRKITGELQHTALPANHYHVIYFDAFAPEKQPDMWTDAVFAQLYEAAAPGALLTSYCAKGSFRRSLKAAGWLVEKLPGPVGKREMTRARKDFTVPVS</sequence>
<dbReference type="Pfam" id="PF05430">
    <property type="entry name" value="Methyltransf_30"/>
    <property type="match status" value="1"/>
</dbReference>
<accession>A0A8T9SSA7</accession>
<organism evidence="2 3">
    <name type="scientific">Hymenobacter aerilatus</name>
    <dbReference type="NCBI Taxonomy" id="2932251"/>
    <lineage>
        <taxon>Bacteria</taxon>
        <taxon>Pseudomonadati</taxon>
        <taxon>Bacteroidota</taxon>
        <taxon>Cytophagia</taxon>
        <taxon>Cytophagales</taxon>
        <taxon>Hymenobacteraceae</taxon>
        <taxon>Hymenobacter</taxon>
    </lineage>
</organism>
<dbReference type="NCBIfam" id="NF033855">
    <property type="entry name" value="tRNA_MNMC2"/>
    <property type="match status" value="1"/>
</dbReference>
<evidence type="ECO:0000259" key="1">
    <source>
        <dbReference type="Pfam" id="PF05430"/>
    </source>
</evidence>
<evidence type="ECO:0000313" key="3">
    <source>
        <dbReference type="Proteomes" id="UP000829925"/>
    </source>
</evidence>
<dbReference type="KEGG" id="haei:MUN82_18950"/>
<protein>
    <submittedName>
        <fullName evidence="2">tRNA (5-methylaminomethyl-2-thiouridine)(34)-methyltransferase MnmD</fullName>
    </submittedName>
</protein>
<dbReference type="AlphaFoldDB" id="A0A8T9SSA7"/>
<dbReference type="SUPFAM" id="SSF53335">
    <property type="entry name" value="S-adenosyl-L-methionine-dependent methyltransferases"/>
    <property type="match status" value="1"/>
</dbReference>
<dbReference type="GO" id="GO:0004808">
    <property type="term" value="F:tRNA (5-methylaminomethyl-2-thiouridylate)(34)-methyltransferase activity"/>
    <property type="evidence" value="ECO:0007669"/>
    <property type="project" value="InterPro"/>
</dbReference>
<dbReference type="RefSeq" id="WP_245092925.1">
    <property type="nucleotide sequence ID" value="NZ_CP095053.1"/>
</dbReference>
<dbReference type="PANTHER" id="PTHR39963:SF1">
    <property type="entry name" value="MNMC-LIKE METHYLTRANSFERASE DOMAIN-CONTAINING PROTEIN"/>
    <property type="match status" value="1"/>
</dbReference>
<dbReference type="InterPro" id="IPR029063">
    <property type="entry name" value="SAM-dependent_MTases_sf"/>
</dbReference>
<dbReference type="InterPro" id="IPR008471">
    <property type="entry name" value="MnmC-like_methylTransf"/>
</dbReference>
<evidence type="ECO:0000313" key="2">
    <source>
        <dbReference type="EMBL" id="UOR05002.1"/>
    </source>
</evidence>
<dbReference type="Proteomes" id="UP000829925">
    <property type="component" value="Chromosome"/>
</dbReference>
<feature type="domain" description="MnmC-like methyltransferase" evidence="1">
    <location>
        <begin position="145"/>
        <end position="223"/>
    </location>
</feature>
<dbReference type="GO" id="GO:0016645">
    <property type="term" value="F:oxidoreductase activity, acting on the CH-NH group of donors"/>
    <property type="evidence" value="ECO:0007669"/>
    <property type="project" value="InterPro"/>
</dbReference>
<name>A0A8T9SSA7_9BACT</name>
<proteinExistence type="predicted"/>
<keyword evidence="3" id="KW-1185">Reference proteome</keyword>
<dbReference type="EMBL" id="CP095053">
    <property type="protein sequence ID" value="UOR05002.1"/>
    <property type="molecule type" value="Genomic_DNA"/>
</dbReference>
<dbReference type="InterPro" id="IPR047785">
    <property type="entry name" value="tRNA_MNMC2"/>
</dbReference>
<reference evidence="2 3" key="1">
    <citation type="submission" date="2022-04" db="EMBL/GenBank/DDBJ databases">
        <title>Hymenobacter sp. isolated from the air.</title>
        <authorList>
            <person name="Won M."/>
            <person name="Lee C.-M."/>
            <person name="Woen H.-Y."/>
            <person name="Kwon S.-W."/>
        </authorList>
    </citation>
    <scope>NUCLEOTIDE SEQUENCE [LARGE SCALE GENOMIC DNA]</scope>
    <source>
        <strain evidence="3">5413 J-13</strain>
    </source>
</reference>
<dbReference type="Gene3D" id="3.40.50.150">
    <property type="entry name" value="Vaccinia Virus protein VP39"/>
    <property type="match status" value="1"/>
</dbReference>
<dbReference type="PANTHER" id="PTHR39963">
    <property type="entry name" value="SLL0983 PROTEIN"/>
    <property type="match status" value="1"/>
</dbReference>